<name>A0A165Q8T3_9FLAO</name>
<keyword evidence="3" id="KW-1185">Reference proteome</keyword>
<dbReference type="EMBL" id="LQNU01000098">
    <property type="protein sequence ID" value="KZE74049.1"/>
    <property type="molecule type" value="Genomic_DNA"/>
</dbReference>
<comment type="caution">
    <text evidence="2">The sequence shown here is derived from an EMBL/GenBank/DDBJ whole genome shotgun (WGS) entry which is preliminary data.</text>
</comment>
<feature type="coiled-coil region" evidence="1">
    <location>
        <begin position="56"/>
        <end position="83"/>
    </location>
</feature>
<dbReference type="Gene3D" id="1.10.10.10">
    <property type="entry name" value="Winged helix-like DNA-binding domain superfamily/Winged helix DNA-binding domain"/>
    <property type="match status" value="1"/>
</dbReference>
<dbReference type="GO" id="GO:0043565">
    <property type="term" value="F:sequence-specific DNA binding"/>
    <property type="evidence" value="ECO:0007669"/>
    <property type="project" value="InterPro"/>
</dbReference>
<dbReference type="Proteomes" id="UP000076630">
    <property type="component" value="Unassembled WGS sequence"/>
</dbReference>
<keyword evidence="1" id="KW-0175">Coiled coil</keyword>
<dbReference type="Pfam" id="PF01527">
    <property type="entry name" value="HTH_Tnp_1"/>
    <property type="match status" value="1"/>
</dbReference>
<dbReference type="GO" id="GO:0004803">
    <property type="term" value="F:transposase activity"/>
    <property type="evidence" value="ECO:0007669"/>
    <property type="project" value="InterPro"/>
</dbReference>
<reference evidence="2 3" key="1">
    <citation type="submission" date="2016-01" db="EMBL/GenBank/DDBJ databases">
        <title>Whole genome sequencing of Myroides marinus L41.</title>
        <authorList>
            <person name="Hong K.W."/>
        </authorList>
    </citation>
    <scope>NUCLEOTIDE SEQUENCE [LARGE SCALE GENOMIC DNA]</scope>
    <source>
        <strain evidence="2 3">L41</strain>
    </source>
</reference>
<dbReference type="PANTHER" id="PTHR33609">
    <property type="entry name" value="LOW CALCIUM RESPONSE LOCUS PROTEIN S"/>
    <property type="match status" value="1"/>
</dbReference>
<dbReference type="PANTHER" id="PTHR33609:SF1">
    <property type="entry name" value="TRANSPOSASE"/>
    <property type="match status" value="1"/>
</dbReference>
<gene>
    <name evidence="2" type="ORF">AV926_18110</name>
</gene>
<protein>
    <submittedName>
        <fullName evidence="2">Transposase</fullName>
    </submittedName>
</protein>
<dbReference type="InterPro" id="IPR010921">
    <property type="entry name" value="Trp_repressor/repl_initiator"/>
</dbReference>
<dbReference type="InterPro" id="IPR052546">
    <property type="entry name" value="Transposase_8_domain"/>
</dbReference>
<dbReference type="OrthoDB" id="1495855at2"/>
<dbReference type="GeneID" id="66976048"/>
<dbReference type="SUPFAM" id="SSF48295">
    <property type="entry name" value="TrpR-like"/>
    <property type="match status" value="1"/>
</dbReference>
<dbReference type="GO" id="GO:0006313">
    <property type="term" value="P:DNA transposition"/>
    <property type="evidence" value="ECO:0007669"/>
    <property type="project" value="InterPro"/>
</dbReference>
<evidence type="ECO:0000313" key="2">
    <source>
        <dbReference type="EMBL" id="KZE74049.1"/>
    </source>
</evidence>
<accession>A0A165Q8T3</accession>
<evidence type="ECO:0000256" key="1">
    <source>
        <dbReference type="SAM" id="Coils"/>
    </source>
</evidence>
<organism evidence="2 3">
    <name type="scientific">Myroides marinus</name>
    <dbReference type="NCBI Taxonomy" id="703342"/>
    <lineage>
        <taxon>Bacteria</taxon>
        <taxon>Pseudomonadati</taxon>
        <taxon>Bacteroidota</taxon>
        <taxon>Flavobacteriia</taxon>
        <taxon>Flavobacteriales</taxon>
        <taxon>Flavobacteriaceae</taxon>
        <taxon>Myroides</taxon>
    </lineage>
</organism>
<proteinExistence type="predicted"/>
<dbReference type="InterPro" id="IPR002514">
    <property type="entry name" value="Transposase_8"/>
</dbReference>
<dbReference type="RefSeq" id="WP_016361605.1">
    <property type="nucleotide sequence ID" value="NZ_JACAJY010000081.1"/>
</dbReference>
<sequence>MKYKKWSLSEKLSILQEAEENGAIETCRKHSLSTGTFYSWKKKFDSQGESGLRPAVSDKSKELKKAEQENKILRKLLSDKEIELEVQRELLKKKFGTSDPKKIW</sequence>
<dbReference type="InterPro" id="IPR036388">
    <property type="entry name" value="WH-like_DNA-bd_sf"/>
</dbReference>
<dbReference type="AlphaFoldDB" id="A0A165Q8T3"/>
<evidence type="ECO:0000313" key="3">
    <source>
        <dbReference type="Proteomes" id="UP000076630"/>
    </source>
</evidence>